<dbReference type="Proteomes" id="UP000778523">
    <property type="component" value="Unassembled WGS sequence"/>
</dbReference>
<dbReference type="SUPFAM" id="SSF47240">
    <property type="entry name" value="Ferritin-like"/>
    <property type="match status" value="1"/>
</dbReference>
<evidence type="ECO:0000256" key="2">
    <source>
        <dbReference type="ARBA" id="ARBA00008093"/>
    </source>
</evidence>
<name>A0ABX2IE82_9RHOO</name>
<accession>A0ABX2IE82</accession>
<dbReference type="PIRSF" id="PIRSF002560">
    <property type="entry name" value="Bacterioferritin"/>
    <property type="match status" value="1"/>
</dbReference>
<evidence type="ECO:0000256" key="7">
    <source>
        <dbReference type="PIRNR" id="PIRNR002560"/>
    </source>
</evidence>
<sequence>MTEKNTGGNPPAPAHQLLNELIGAFWSASIQHQTHLALISALGLTNLSNQMQAHISDEPLTLKTLTDRLLDIGGTPEFTVAQPRIGHTLRSILEADLQVQEAGLPVLNQAIETLVALRDATTRRMIEDVLVGEEAHLSWLKNELSLLDRLGESLYLSVRVSATPA</sequence>
<keyword evidence="10" id="KW-1185">Reference proteome</keyword>
<comment type="similarity">
    <text evidence="2 7">Belongs to the bacterioferritin family.</text>
</comment>
<keyword evidence="3 7" id="KW-0409">Iron storage</keyword>
<dbReference type="InterPro" id="IPR008331">
    <property type="entry name" value="Ferritin_DPS_dom"/>
</dbReference>
<organism evidence="9 10">
    <name type="scientific">Uliginosibacterium aquaticum</name>
    <dbReference type="NCBI Taxonomy" id="2731212"/>
    <lineage>
        <taxon>Bacteria</taxon>
        <taxon>Pseudomonadati</taxon>
        <taxon>Pseudomonadota</taxon>
        <taxon>Betaproteobacteria</taxon>
        <taxon>Rhodocyclales</taxon>
        <taxon>Zoogloeaceae</taxon>
        <taxon>Uliginosibacterium</taxon>
    </lineage>
</organism>
<keyword evidence="4" id="KW-0349">Heme</keyword>
<evidence type="ECO:0000256" key="6">
    <source>
        <dbReference type="ARBA" id="ARBA00023004"/>
    </source>
</evidence>
<evidence type="ECO:0000256" key="3">
    <source>
        <dbReference type="ARBA" id="ARBA00022434"/>
    </source>
</evidence>
<evidence type="ECO:0000256" key="4">
    <source>
        <dbReference type="ARBA" id="ARBA00022617"/>
    </source>
</evidence>
<evidence type="ECO:0000256" key="1">
    <source>
        <dbReference type="ARBA" id="ARBA00001970"/>
    </source>
</evidence>
<evidence type="ECO:0000313" key="10">
    <source>
        <dbReference type="Proteomes" id="UP000778523"/>
    </source>
</evidence>
<gene>
    <name evidence="9" type="ORF">HJ583_007825</name>
</gene>
<comment type="cofactor">
    <cofactor evidence="1">
        <name>heme b</name>
        <dbReference type="ChEBI" id="CHEBI:60344"/>
    </cofactor>
</comment>
<feature type="domain" description="Ferritin/DPS" evidence="8">
    <location>
        <begin position="16"/>
        <end position="149"/>
    </location>
</feature>
<evidence type="ECO:0000313" key="9">
    <source>
        <dbReference type="EMBL" id="NSL54929.1"/>
    </source>
</evidence>
<dbReference type="Gene3D" id="1.20.1260.10">
    <property type="match status" value="1"/>
</dbReference>
<evidence type="ECO:0000259" key="8">
    <source>
        <dbReference type="Pfam" id="PF00210"/>
    </source>
</evidence>
<proteinExistence type="inferred from homology"/>
<evidence type="ECO:0000256" key="5">
    <source>
        <dbReference type="ARBA" id="ARBA00022723"/>
    </source>
</evidence>
<dbReference type="PANTHER" id="PTHR30295">
    <property type="entry name" value="BACTERIOFERRITIN"/>
    <property type="match status" value="1"/>
</dbReference>
<dbReference type="EMBL" id="JABCSC020000002">
    <property type="protein sequence ID" value="NSL54929.1"/>
    <property type="molecule type" value="Genomic_DNA"/>
</dbReference>
<dbReference type="Pfam" id="PF00210">
    <property type="entry name" value="Ferritin"/>
    <property type="match status" value="1"/>
</dbReference>
<dbReference type="PANTHER" id="PTHR30295:SF0">
    <property type="entry name" value="BACTERIOFERRITIN"/>
    <property type="match status" value="1"/>
</dbReference>
<comment type="caution">
    <text evidence="9">The sequence shown here is derived from an EMBL/GenBank/DDBJ whole genome shotgun (WGS) entry which is preliminary data.</text>
</comment>
<keyword evidence="5 7" id="KW-0479">Metal-binding</keyword>
<protein>
    <recommendedName>
        <fullName evidence="7">Bacterioferritin</fullName>
    </recommendedName>
</protein>
<dbReference type="RefSeq" id="WP_170021425.1">
    <property type="nucleotide sequence ID" value="NZ_JABCSC020000002.1"/>
</dbReference>
<dbReference type="PRINTS" id="PR00601">
    <property type="entry name" value="BACFERRITIN"/>
</dbReference>
<keyword evidence="6 7" id="KW-0408">Iron</keyword>
<reference evidence="9 10" key="1">
    <citation type="submission" date="2020-06" db="EMBL/GenBank/DDBJ databases">
        <title>Draft genome of Uliginosibacterium sp. IMCC34675.</title>
        <authorList>
            <person name="Song J."/>
        </authorList>
    </citation>
    <scope>NUCLEOTIDE SEQUENCE [LARGE SCALE GENOMIC DNA]</scope>
    <source>
        <strain evidence="9 10">IMCC34675</strain>
    </source>
</reference>
<dbReference type="InterPro" id="IPR012347">
    <property type="entry name" value="Ferritin-like"/>
</dbReference>
<dbReference type="InterPro" id="IPR002024">
    <property type="entry name" value="Bacterioferritin"/>
</dbReference>
<dbReference type="InterPro" id="IPR009078">
    <property type="entry name" value="Ferritin-like_SF"/>
</dbReference>